<sequence length="281" mass="31768">MPKIKSKSKLRTALLKLQQEKLIRDKRINNNIRDNRNHTGNNIIGRNTSKAKHNKGNDKNVKILRPRPPPYKQGESILLVGEGNFSFACSLAEHILTTGETITATSYDNEELVYEKYEDARENIKILREYGATVLFEIDGTLLEKYKVLKGKRFDKIIFNFPHVGMGIKDKDRNILANQKLLQGFFSSSSKFLKSSVLHPAEDVADGEIHVTMKTGPPYDEWNIRKIAKSTGILVIKETIPFLVDQFPGYQHRRTLGFKDGMSKCGNEEKGGGGRFSNTGN</sequence>
<dbReference type="Pfam" id="PF10354">
    <property type="entry name" value="BMT5-like"/>
    <property type="match status" value="1"/>
</dbReference>
<feature type="compositionally biased region" description="Polar residues" evidence="1">
    <location>
        <begin position="38"/>
        <end position="48"/>
    </location>
</feature>
<evidence type="ECO:0000259" key="2">
    <source>
        <dbReference type="Pfam" id="PF10354"/>
    </source>
</evidence>
<dbReference type="PANTHER" id="PTHR11538">
    <property type="entry name" value="PHENYLALANYL-TRNA SYNTHETASE"/>
    <property type="match status" value="1"/>
</dbReference>
<dbReference type="PANTHER" id="PTHR11538:SF26">
    <property type="entry name" value="FERREDOXIN-FOLD ANTICODON-BINDING DOMAIN-CONTAINING PROTEIN 1"/>
    <property type="match status" value="1"/>
</dbReference>
<protein>
    <submittedName>
        <fullName evidence="3">6712_t:CDS:1</fullName>
    </submittedName>
</protein>
<feature type="domain" description="25S rRNA (uridine-N(3))-methyltransferase BMT5-like" evidence="2">
    <location>
        <begin position="78"/>
        <end position="254"/>
    </location>
</feature>
<dbReference type="AlphaFoldDB" id="A0A9N8YTC4"/>
<evidence type="ECO:0000256" key="1">
    <source>
        <dbReference type="SAM" id="MobiDB-lite"/>
    </source>
</evidence>
<dbReference type="GO" id="GO:0070475">
    <property type="term" value="P:rRNA base methylation"/>
    <property type="evidence" value="ECO:0007669"/>
    <property type="project" value="InterPro"/>
</dbReference>
<evidence type="ECO:0000313" key="4">
    <source>
        <dbReference type="Proteomes" id="UP000789508"/>
    </source>
</evidence>
<dbReference type="OrthoDB" id="273345at2759"/>
<proteinExistence type="predicted"/>
<feature type="region of interest" description="Disordered" evidence="1">
    <location>
        <begin position="32"/>
        <end position="59"/>
    </location>
</feature>
<dbReference type="GO" id="GO:0005737">
    <property type="term" value="C:cytoplasm"/>
    <property type="evidence" value="ECO:0007669"/>
    <property type="project" value="TreeGrafter"/>
</dbReference>
<name>A0A9N8YTC4_9GLOM</name>
<keyword evidence="4" id="KW-1185">Reference proteome</keyword>
<evidence type="ECO:0000313" key="3">
    <source>
        <dbReference type="EMBL" id="CAG8451442.1"/>
    </source>
</evidence>
<accession>A0A9N8YTC4</accession>
<dbReference type="Proteomes" id="UP000789508">
    <property type="component" value="Unassembled WGS sequence"/>
</dbReference>
<comment type="caution">
    <text evidence="3">The sequence shown here is derived from an EMBL/GenBank/DDBJ whole genome shotgun (WGS) entry which is preliminary data.</text>
</comment>
<dbReference type="InterPro" id="IPR019446">
    <property type="entry name" value="BMT5-like"/>
</dbReference>
<dbReference type="GO" id="GO:0070042">
    <property type="term" value="F:rRNA (uridine-N3-)-methyltransferase activity"/>
    <property type="evidence" value="ECO:0007669"/>
    <property type="project" value="InterPro"/>
</dbReference>
<organism evidence="3 4">
    <name type="scientific">Ambispora leptoticha</name>
    <dbReference type="NCBI Taxonomy" id="144679"/>
    <lineage>
        <taxon>Eukaryota</taxon>
        <taxon>Fungi</taxon>
        <taxon>Fungi incertae sedis</taxon>
        <taxon>Mucoromycota</taxon>
        <taxon>Glomeromycotina</taxon>
        <taxon>Glomeromycetes</taxon>
        <taxon>Archaeosporales</taxon>
        <taxon>Ambisporaceae</taxon>
        <taxon>Ambispora</taxon>
    </lineage>
</organism>
<dbReference type="EMBL" id="CAJVPS010000097">
    <property type="protein sequence ID" value="CAG8451442.1"/>
    <property type="molecule type" value="Genomic_DNA"/>
</dbReference>
<gene>
    <name evidence="3" type="ORF">ALEPTO_LOCUS1032</name>
</gene>
<reference evidence="3" key="1">
    <citation type="submission" date="2021-06" db="EMBL/GenBank/DDBJ databases">
        <authorList>
            <person name="Kallberg Y."/>
            <person name="Tangrot J."/>
            <person name="Rosling A."/>
        </authorList>
    </citation>
    <scope>NUCLEOTIDE SEQUENCE</scope>
    <source>
        <strain evidence="3">FL130A</strain>
    </source>
</reference>